<dbReference type="PROSITE" id="PS51257">
    <property type="entry name" value="PROKAR_LIPOPROTEIN"/>
    <property type="match status" value="1"/>
</dbReference>
<organism evidence="1 2">
    <name type="scientific">Rhodopirellula maiorica SM1</name>
    <dbReference type="NCBI Taxonomy" id="1265738"/>
    <lineage>
        <taxon>Bacteria</taxon>
        <taxon>Pseudomonadati</taxon>
        <taxon>Planctomycetota</taxon>
        <taxon>Planctomycetia</taxon>
        <taxon>Pirellulales</taxon>
        <taxon>Pirellulaceae</taxon>
        <taxon>Novipirellula</taxon>
    </lineage>
</organism>
<protein>
    <submittedName>
        <fullName evidence="1">Uncharacterized protein</fullName>
    </submittedName>
</protein>
<comment type="caution">
    <text evidence="1">The sequence shown here is derived from an EMBL/GenBank/DDBJ whole genome shotgun (WGS) entry which is preliminary data.</text>
</comment>
<name>M5RL71_9BACT</name>
<dbReference type="PATRIC" id="fig|1265738.3.peg.3013"/>
<evidence type="ECO:0000313" key="1">
    <source>
        <dbReference type="EMBL" id="EMI20060.1"/>
    </source>
</evidence>
<reference evidence="1 2" key="1">
    <citation type="journal article" date="2013" name="Mar. Genomics">
        <title>Expression of sulfatases in Rhodopirellula baltica and the diversity of sulfatases in the genus Rhodopirellula.</title>
        <authorList>
            <person name="Wegner C.E."/>
            <person name="Richter-Heitmann T."/>
            <person name="Klindworth A."/>
            <person name="Klockow C."/>
            <person name="Richter M."/>
            <person name="Achstetter T."/>
            <person name="Glockner F.O."/>
            <person name="Harder J."/>
        </authorList>
    </citation>
    <scope>NUCLEOTIDE SEQUENCE [LARGE SCALE GENOMIC DNA]</scope>
    <source>
        <strain evidence="1 2">SM1</strain>
    </source>
</reference>
<dbReference type="AlphaFoldDB" id="M5RL71"/>
<dbReference type="Proteomes" id="UP000011991">
    <property type="component" value="Unassembled WGS sequence"/>
</dbReference>
<evidence type="ECO:0000313" key="2">
    <source>
        <dbReference type="Proteomes" id="UP000011991"/>
    </source>
</evidence>
<sequence length="111" mass="12399">MARGEAASRRFPSIVMIDARSEYGSPQQVAVSCGIGYSDRQQNKRIVRANGVVRETWCICIVGTACRIQPFLLLSQRGIFRDATSRMRRSDPIKSLKPKVVDRGGAARLWC</sequence>
<dbReference type="EMBL" id="ANOG01000431">
    <property type="protein sequence ID" value="EMI20060.1"/>
    <property type="molecule type" value="Genomic_DNA"/>
</dbReference>
<keyword evidence="2" id="KW-1185">Reference proteome</keyword>
<proteinExistence type="predicted"/>
<accession>M5RL71</accession>
<gene>
    <name evidence="1" type="ORF">RMSM_03013</name>
</gene>